<dbReference type="PANTHER" id="PTHR18968">
    <property type="entry name" value="THIAMINE PYROPHOSPHATE ENZYMES"/>
    <property type="match status" value="1"/>
</dbReference>
<proteinExistence type="inferred from homology"/>
<name>A0A975ND19_9BRAD</name>
<dbReference type="InterPro" id="IPR029061">
    <property type="entry name" value="THDP-binding"/>
</dbReference>
<gene>
    <name evidence="5" type="ORF">KMZ29_21580</name>
</gene>
<dbReference type="PANTHER" id="PTHR18968:SF86">
    <property type="entry name" value="ACETOLACTATE SYNTHASE LARGE SUBUNIT ILVX-RELATED"/>
    <property type="match status" value="1"/>
</dbReference>
<dbReference type="EMBL" id="CP076134">
    <property type="protein sequence ID" value="QWG12276.1"/>
    <property type="molecule type" value="Genomic_DNA"/>
</dbReference>
<dbReference type="AlphaFoldDB" id="A0A975ND19"/>
<evidence type="ECO:0000313" key="6">
    <source>
        <dbReference type="Proteomes" id="UP000680839"/>
    </source>
</evidence>
<dbReference type="GO" id="GO:0003984">
    <property type="term" value="F:acetolactate synthase activity"/>
    <property type="evidence" value="ECO:0007669"/>
    <property type="project" value="TreeGrafter"/>
</dbReference>
<dbReference type="NCBIfam" id="NF005760">
    <property type="entry name" value="PRK07586.1"/>
    <property type="match status" value="1"/>
</dbReference>
<organism evidence="5 6">
    <name type="scientific">Bradyrhizobium sediminis</name>
    <dbReference type="NCBI Taxonomy" id="2840469"/>
    <lineage>
        <taxon>Bacteria</taxon>
        <taxon>Pseudomonadati</taxon>
        <taxon>Pseudomonadota</taxon>
        <taxon>Alphaproteobacteria</taxon>
        <taxon>Hyphomicrobiales</taxon>
        <taxon>Nitrobacteraceae</taxon>
        <taxon>Bradyrhizobium</taxon>
    </lineage>
</organism>
<keyword evidence="2" id="KW-0786">Thiamine pyrophosphate</keyword>
<dbReference type="InterPro" id="IPR011766">
    <property type="entry name" value="TPP_enzyme_TPP-bd"/>
</dbReference>
<dbReference type="CDD" id="cd07035">
    <property type="entry name" value="TPP_PYR_POX_like"/>
    <property type="match status" value="1"/>
</dbReference>
<dbReference type="Pfam" id="PF02776">
    <property type="entry name" value="TPP_enzyme_N"/>
    <property type="match status" value="1"/>
</dbReference>
<evidence type="ECO:0000313" key="5">
    <source>
        <dbReference type="EMBL" id="QWG12276.1"/>
    </source>
</evidence>
<reference evidence="5" key="1">
    <citation type="submission" date="2021-06" db="EMBL/GenBank/DDBJ databases">
        <title>Bradyrhizobium sp. S2-20-1 Genome sequencing.</title>
        <authorList>
            <person name="Jin L."/>
        </authorList>
    </citation>
    <scope>NUCLEOTIDE SEQUENCE</scope>
    <source>
        <strain evidence="5">S2-20-1</strain>
    </source>
</reference>
<dbReference type="InterPro" id="IPR045229">
    <property type="entry name" value="TPP_enz"/>
</dbReference>
<dbReference type="InterPro" id="IPR012001">
    <property type="entry name" value="Thiamin_PyroP_enz_TPP-bd_dom"/>
</dbReference>
<feature type="domain" description="Thiamine pyrophosphate enzyme TPP-binding" evidence="3">
    <location>
        <begin position="379"/>
        <end position="515"/>
    </location>
</feature>
<comment type="similarity">
    <text evidence="1">Belongs to the TPP enzyme family.</text>
</comment>
<sequence>MEGQMNGAQSLVKTLVGCGVDICFANPGTSEMHFVAALDSVTQLRPVLCLFEGVATGAADGYGRIAGKPAATLMHLGPGLANGLANLHNARRAATPVVNIVGDHATYHLQYDAPLTSDIVGFARPVSSWIHESKSAKTVAADTARAVQAARAAPGGVATLILPADTAWNSADRAAQALPDIGPAKVSADTVEATAKLLSNGKKTAMLLRGKALIGDGLEAAGRVHAKTGVRLICDNFAPHSEPGAGRVTVERIPYFGEQITAFLAGTEQIVLVGSKPPVSFFAYPGKPSWCVPEGCELFHLAHPHEDGAGALQNLADALGAPARPALYTELQLPDLPKGRLNSYTVAQVIAHLTPDHAVIADESNTASLPLLMTLARARPHTHLPLTGGSIGLGLPLAVGAALAAPGRKVVCPHGDGGAAYTMQALWTMARENLDITVVIYANRSYAILNYELQRVGAGTPGVNALAMMDLHNPEMNWTKIADGLGVEASRATTAEEFAAQYESAMKHKGPRLIEAMT</sequence>
<feature type="domain" description="Thiamine pyrophosphate enzyme N-terminal TPP-binding" evidence="4">
    <location>
        <begin position="5"/>
        <end position="110"/>
    </location>
</feature>
<dbReference type="Pfam" id="PF02775">
    <property type="entry name" value="TPP_enzyme_C"/>
    <property type="match status" value="1"/>
</dbReference>
<dbReference type="NCBIfam" id="NF009122">
    <property type="entry name" value="PRK12474.1"/>
    <property type="match status" value="1"/>
</dbReference>
<dbReference type="CDD" id="cd02002">
    <property type="entry name" value="TPP_BFDC"/>
    <property type="match status" value="1"/>
</dbReference>
<protein>
    <submittedName>
        <fullName evidence="5">Acetolactate synthase large subunit</fullName>
    </submittedName>
</protein>
<dbReference type="Proteomes" id="UP000680839">
    <property type="component" value="Chromosome"/>
</dbReference>
<dbReference type="GO" id="GO:0050660">
    <property type="term" value="F:flavin adenine dinucleotide binding"/>
    <property type="evidence" value="ECO:0007669"/>
    <property type="project" value="TreeGrafter"/>
</dbReference>
<evidence type="ECO:0000256" key="2">
    <source>
        <dbReference type="ARBA" id="ARBA00023052"/>
    </source>
</evidence>
<dbReference type="SUPFAM" id="SSF52518">
    <property type="entry name" value="Thiamin diphosphate-binding fold (THDP-binding)"/>
    <property type="match status" value="2"/>
</dbReference>
<dbReference type="Gene3D" id="3.40.50.970">
    <property type="match status" value="2"/>
</dbReference>
<accession>A0A975ND19</accession>
<evidence type="ECO:0000259" key="4">
    <source>
        <dbReference type="Pfam" id="PF02776"/>
    </source>
</evidence>
<evidence type="ECO:0000256" key="1">
    <source>
        <dbReference type="ARBA" id="ARBA00007812"/>
    </source>
</evidence>
<evidence type="ECO:0000259" key="3">
    <source>
        <dbReference type="Pfam" id="PF02775"/>
    </source>
</evidence>
<dbReference type="GO" id="GO:0030976">
    <property type="term" value="F:thiamine pyrophosphate binding"/>
    <property type="evidence" value="ECO:0007669"/>
    <property type="project" value="InterPro"/>
</dbReference>
<dbReference type="GO" id="GO:0044281">
    <property type="term" value="P:small molecule metabolic process"/>
    <property type="evidence" value="ECO:0007669"/>
    <property type="project" value="UniProtKB-ARBA"/>
</dbReference>